<name>I2C974_BACAY</name>
<dbReference type="EMBL" id="CP003332">
    <property type="protein sequence ID" value="AFJ63198.1"/>
    <property type="molecule type" value="Genomic_DNA"/>
</dbReference>
<evidence type="ECO:0000313" key="1">
    <source>
        <dbReference type="EMBL" id="AFJ63198.1"/>
    </source>
</evidence>
<proteinExistence type="predicted"/>
<dbReference type="HOGENOM" id="CLU_3164191_0_0_9"/>
<dbReference type="AlphaFoldDB" id="I2C974"/>
<dbReference type="KEGG" id="bqy:MUS_3314"/>
<accession>I2C974</accession>
<evidence type="ECO:0000313" key="2">
    <source>
        <dbReference type="Proteomes" id="UP000002878"/>
    </source>
</evidence>
<sequence length="47" mass="5644">MKIFLHKAPPREKMTYVYSFKNRFLLFIQKSLRLCGGSSTCFTRRIE</sequence>
<protein>
    <submittedName>
        <fullName evidence="1">Uncharacterized protein</fullName>
    </submittedName>
</protein>
<organism evidence="1 2">
    <name type="scientific">Bacillus amyloliquefaciens (strain Y2)</name>
    <name type="common">Bacillus amyloliquefaciens subsp. plantarum (strain B9601-Y2)</name>
    <dbReference type="NCBI Taxonomy" id="1155777"/>
    <lineage>
        <taxon>Bacteria</taxon>
        <taxon>Bacillati</taxon>
        <taxon>Bacillota</taxon>
        <taxon>Bacilli</taxon>
        <taxon>Bacillales</taxon>
        <taxon>Bacillaceae</taxon>
        <taxon>Bacillus</taxon>
        <taxon>Bacillus amyloliquefaciens group</taxon>
    </lineage>
</organism>
<dbReference type="Proteomes" id="UP000002878">
    <property type="component" value="Chromosome"/>
</dbReference>
<gene>
    <name evidence="1" type="ORF">MUS_3314</name>
</gene>
<reference evidence="1 2" key="1">
    <citation type="journal article" date="2012" name="J. Biotechnol.">
        <title>Genome sequence of the plant growth promoting strain Bacillus amyloliquefaciens subsp. plantarum B9601-Y2 and expression of mersacidin and other secondary metabolites.</title>
        <authorList>
            <person name="He P."/>
            <person name="Hao K."/>
            <person name="Blom J."/>
            <person name="Ruckert C."/>
            <person name="Vater J."/>
            <person name="Mao Z."/>
            <person name="Wu Y."/>
            <person name="Hou M."/>
            <person name="He P."/>
            <person name="He Y."/>
            <person name="Borriss R."/>
        </authorList>
    </citation>
    <scope>NUCLEOTIDE SEQUENCE [LARGE SCALE GENOMIC DNA]</scope>
    <source>
        <strain evidence="1">Y2</strain>
    </source>
</reference>